<organism evidence="2">
    <name type="scientific">Serpula lacrymans var. lacrymans (strain S7.3)</name>
    <name type="common">Dry rot fungus</name>
    <dbReference type="NCBI Taxonomy" id="936435"/>
    <lineage>
        <taxon>Eukaryota</taxon>
        <taxon>Fungi</taxon>
        <taxon>Dikarya</taxon>
        <taxon>Basidiomycota</taxon>
        <taxon>Agaricomycotina</taxon>
        <taxon>Agaricomycetes</taxon>
        <taxon>Agaricomycetidae</taxon>
        <taxon>Boletales</taxon>
        <taxon>Coniophorineae</taxon>
        <taxon>Serpulaceae</taxon>
        <taxon>Serpula</taxon>
    </lineage>
</organism>
<sequence length="90" mass="10019">MILEKDDDDRSYRSASKKQTSLSFTYEAPSLVSDCLFATARYLRRIPGDRSEDSELSASLYALPRSSPDTSTAFSFRRFVSVAPSILAKA</sequence>
<dbReference type="InParanoid" id="F8Q0I9"/>
<dbReference type="EMBL" id="GL945481">
    <property type="protein sequence ID" value="EGN97818.1"/>
    <property type="molecule type" value="Genomic_DNA"/>
</dbReference>
<evidence type="ECO:0000313" key="1">
    <source>
        <dbReference type="EMBL" id="EGN97818.1"/>
    </source>
</evidence>
<keyword evidence="2" id="KW-1185">Reference proteome</keyword>
<protein>
    <submittedName>
        <fullName evidence="1">Uncharacterized protein</fullName>
    </submittedName>
</protein>
<dbReference type="Proteomes" id="UP000008063">
    <property type="component" value="Unassembled WGS sequence"/>
</dbReference>
<accession>F8Q0I9</accession>
<dbReference type="AlphaFoldDB" id="F8Q0I9"/>
<name>F8Q0I9_SERL3</name>
<proteinExistence type="predicted"/>
<dbReference type="HOGENOM" id="CLU_2442229_0_0_1"/>
<evidence type="ECO:0000313" key="2">
    <source>
        <dbReference type="Proteomes" id="UP000008063"/>
    </source>
</evidence>
<gene>
    <name evidence="1" type="ORF">SERLA73DRAFT_74082</name>
</gene>
<reference evidence="2" key="1">
    <citation type="journal article" date="2011" name="Science">
        <title>The plant cell wall-decomposing machinery underlies the functional diversity of forest fungi.</title>
        <authorList>
            <person name="Eastwood D.C."/>
            <person name="Floudas D."/>
            <person name="Binder M."/>
            <person name="Majcherczyk A."/>
            <person name="Schneider P."/>
            <person name="Aerts A."/>
            <person name="Asiegbu F.O."/>
            <person name="Baker S.E."/>
            <person name="Barry K."/>
            <person name="Bendiksby M."/>
            <person name="Blumentritt M."/>
            <person name="Coutinho P.M."/>
            <person name="Cullen D."/>
            <person name="de Vries R.P."/>
            <person name="Gathman A."/>
            <person name="Goodell B."/>
            <person name="Henrissat B."/>
            <person name="Ihrmark K."/>
            <person name="Kauserud H."/>
            <person name="Kohler A."/>
            <person name="LaButti K."/>
            <person name="Lapidus A."/>
            <person name="Lavin J.L."/>
            <person name="Lee Y.-H."/>
            <person name="Lindquist E."/>
            <person name="Lilly W."/>
            <person name="Lucas S."/>
            <person name="Morin E."/>
            <person name="Murat C."/>
            <person name="Oguiza J.A."/>
            <person name="Park J."/>
            <person name="Pisabarro A.G."/>
            <person name="Riley R."/>
            <person name="Rosling A."/>
            <person name="Salamov A."/>
            <person name="Schmidt O."/>
            <person name="Schmutz J."/>
            <person name="Skrede I."/>
            <person name="Stenlid J."/>
            <person name="Wiebenga A."/>
            <person name="Xie X."/>
            <person name="Kuees U."/>
            <person name="Hibbett D.S."/>
            <person name="Hoffmeister D."/>
            <person name="Hoegberg N."/>
            <person name="Martin F."/>
            <person name="Grigoriev I.V."/>
            <person name="Watkinson S.C."/>
        </authorList>
    </citation>
    <scope>NUCLEOTIDE SEQUENCE [LARGE SCALE GENOMIC DNA]</scope>
    <source>
        <strain evidence="2">strain S7.3</strain>
    </source>
</reference>